<organism evidence="1 2">
    <name type="scientific">Halopiger aswanensis</name>
    <dbReference type="NCBI Taxonomy" id="148449"/>
    <lineage>
        <taxon>Archaea</taxon>
        <taxon>Methanobacteriati</taxon>
        <taxon>Methanobacteriota</taxon>
        <taxon>Stenosarchaea group</taxon>
        <taxon>Halobacteria</taxon>
        <taxon>Halobacteriales</taxon>
        <taxon>Natrialbaceae</taxon>
        <taxon>Halopiger</taxon>
    </lineage>
</organism>
<evidence type="ECO:0000313" key="1">
    <source>
        <dbReference type="EMBL" id="RKD97321.1"/>
    </source>
</evidence>
<proteinExistence type="predicted"/>
<evidence type="ECO:0008006" key="3">
    <source>
        <dbReference type="Google" id="ProtNLM"/>
    </source>
</evidence>
<name>A0A3R7EGV7_9EURY</name>
<comment type="caution">
    <text evidence="1">The sequence shown here is derived from an EMBL/GenBank/DDBJ whole genome shotgun (WGS) entry which is preliminary data.</text>
</comment>
<dbReference type="EMBL" id="RAPO01000001">
    <property type="protein sequence ID" value="RKD97321.1"/>
    <property type="molecule type" value="Genomic_DNA"/>
</dbReference>
<dbReference type="Proteomes" id="UP000283805">
    <property type="component" value="Unassembled WGS sequence"/>
</dbReference>
<sequence length="57" mass="6084">MSQANRSAMQIGCPECDATIAASLPAGPGISDTGSNRLQGRETCCQNCGHELELYYY</sequence>
<keyword evidence="2" id="KW-1185">Reference proteome</keyword>
<protein>
    <recommendedName>
        <fullName evidence="3">Small CPxCG-related zinc finger protein</fullName>
    </recommendedName>
</protein>
<dbReference type="AlphaFoldDB" id="A0A3R7EGV7"/>
<dbReference type="RefSeq" id="WP_170155485.1">
    <property type="nucleotide sequence ID" value="NZ_RAPO01000001.1"/>
</dbReference>
<reference evidence="1 2" key="1">
    <citation type="submission" date="2018-09" db="EMBL/GenBank/DDBJ databases">
        <title>Genomic Encyclopedia of Archaeal and Bacterial Type Strains, Phase II (KMG-II): from individual species to whole genera.</title>
        <authorList>
            <person name="Goeker M."/>
        </authorList>
    </citation>
    <scope>NUCLEOTIDE SEQUENCE [LARGE SCALE GENOMIC DNA]</scope>
    <source>
        <strain evidence="1 2">DSM 13151</strain>
    </source>
</reference>
<accession>A0A3R7EGV7</accession>
<dbReference type="OrthoDB" id="256291at2157"/>
<evidence type="ECO:0000313" key="2">
    <source>
        <dbReference type="Proteomes" id="UP000283805"/>
    </source>
</evidence>
<gene>
    <name evidence="1" type="ORF">ATJ93_0307</name>
</gene>